<dbReference type="Gene3D" id="1.20.1000.10">
    <property type="entry name" value="Guanylate-binding protein, C-terminal domain"/>
    <property type="match status" value="1"/>
</dbReference>
<evidence type="ECO:0000313" key="5">
    <source>
        <dbReference type="Proteomes" id="UP001176940"/>
    </source>
</evidence>
<proteinExistence type="predicted"/>
<evidence type="ECO:0000259" key="3">
    <source>
        <dbReference type="Pfam" id="PF02841"/>
    </source>
</evidence>
<evidence type="ECO:0000256" key="2">
    <source>
        <dbReference type="SAM" id="Phobius"/>
    </source>
</evidence>
<sequence length="151" mass="17941">MNDKALSDQQKKAEEEKASKEKEELQRKIEESQRLEENKKMEHQRKILEENFKEALEKEKRKRLLLMEQLQATIKDKEREREMYRSQGYEEHARMYQEQVNDLRKEQEEIKPLNCLSTVISTLSSIAFMVSPVYGGIASFVISSLRKAFLD</sequence>
<protein>
    <recommendedName>
        <fullName evidence="3">Guanylate-binding protein/Atlastin C-terminal domain-containing protein</fullName>
    </recommendedName>
</protein>
<keyword evidence="5" id="KW-1185">Reference proteome</keyword>
<evidence type="ECO:0000313" key="4">
    <source>
        <dbReference type="EMBL" id="CAJ0940467.1"/>
    </source>
</evidence>
<keyword evidence="2" id="KW-0812">Transmembrane</keyword>
<keyword evidence="2" id="KW-0472">Membrane</keyword>
<feature type="domain" description="Guanylate-binding protein/Atlastin C-terminal" evidence="3">
    <location>
        <begin position="2"/>
        <end position="104"/>
    </location>
</feature>
<dbReference type="InterPro" id="IPR003191">
    <property type="entry name" value="Guanylate-bd/ATL_C"/>
</dbReference>
<dbReference type="InterPro" id="IPR036543">
    <property type="entry name" value="Guanylate-bd_C_sf"/>
</dbReference>
<reference evidence="4" key="1">
    <citation type="submission" date="2023-07" db="EMBL/GenBank/DDBJ databases">
        <authorList>
            <person name="Stuckert A."/>
        </authorList>
    </citation>
    <scope>NUCLEOTIDE SEQUENCE</scope>
</reference>
<dbReference type="SUPFAM" id="SSF48340">
    <property type="entry name" value="Interferon-induced guanylate-binding protein 1 (GBP1), C-terminal domain"/>
    <property type="match status" value="1"/>
</dbReference>
<dbReference type="Proteomes" id="UP001176940">
    <property type="component" value="Unassembled WGS sequence"/>
</dbReference>
<comment type="caution">
    <text evidence="4">The sequence shown here is derived from an EMBL/GenBank/DDBJ whole genome shotgun (WGS) entry which is preliminary data.</text>
</comment>
<keyword evidence="2" id="KW-1133">Transmembrane helix</keyword>
<feature type="region of interest" description="Disordered" evidence="1">
    <location>
        <begin position="1"/>
        <end position="42"/>
    </location>
</feature>
<dbReference type="Pfam" id="PF02841">
    <property type="entry name" value="GBP_C"/>
    <property type="match status" value="1"/>
</dbReference>
<accession>A0ABN9LFB6</accession>
<organism evidence="4 5">
    <name type="scientific">Ranitomeya imitator</name>
    <name type="common">mimic poison frog</name>
    <dbReference type="NCBI Taxonomy" id="111125"/>
    <lineage>
        <taxon>Eukaryota</taxon>
        <taxon>Metazoa</taxon>
        <taxon>Chordata</taxon>
        <taxon>Craniata</taxon>
        <taxon>Vertebrata</taxon>
        <taxon>Euteleostomi</taxon>
        <taxon>Amphibia</taxon>
        <taxon>Batrachia</taxon>
        <taxon>Anura</taxon>
        <taxon>Neobatrachia</taxon>
        <taxon>Hyloidea</taxon>
        <taxon>Dendrobatidae</taxon>
        <taxon>Dendrobatinae</taxon>
        <taxon>Ranitomeya</taxon>
    </lineage>
</organism>
<feature type="transmembrane region" description="Helical" evidence="2">
    <location>
        <begin position="113"/>
        <end position="142"/>
    </location>
</feature>
<name>A0ABN9LFB6_9NEOB</name>
<evidence type="ECO:0000256" key="1">
    <source>
        <dbReference type="SAM" id="MobiDB-lite"/>
    </source>
</evidence>
<gene>
    <name evidence="4" type="ORF">RIMI_LOCUS8609415</name>
</gene>
<dbReference type="EMBL" id="CAUEEQ010017214">
    <property type="protein sequence ID" value="CAJ0940467.1"/>
    <property type="molecule type" value="Genomic_DNA"/>
</dbReference>